<accession>K0ILH4</accession>
<keyword evidence="5" id="KW-1185">Reference proteome</keyword>
<dbReference type="PANTHER" id="PTHR36507">
    <property type="entry name" value="BLL1555 PROTEIN"/>
    <property type="match status" value="1"/>
</dbReference>
<dbReference type="KEGG" id="nga:Ngar_c25650"/>
<keyword evidence="2" id="KW-0472">Membrane</keyword>
<dbReference type="PANTHER" id="PTHR36507:SF1">
    <property type="entry name" value="BLL1555 PROTEIN"/>
    <property type="match status" value="1"/>
</dbReference>
<dbReference type="HOGENOM" id="CLU_978666_0_0_2"/>
<keyword evidence="2" id="KW-1133">Transmembrane helix</keyword>
<dbReference type="InterPro" id="IPR008972">
    <property type="entry name" value="Cupredoxin"/>
</dbReference>
<dbReference type="Proteomes" id="UP000008037">
    <property type="component" value="Chromosome"/>
</dbReference>
<name>K0ILH4_NITGG</name>
<dbReference type="SUPFAM" id="SSF49503">
    <property type="entry name" value="Cupredoxins"/>
    <property type="match status" value="2"/>
</dbReference>
<keyword evidence="2" id="KW-0812">Transmembrane</keyword>
<dbReference type="Pfam" id="PF13473">
    <property type="entry name" value="Cupredoxin_1"/>
    <property type="match status" value="1"/>
</dbReference>
<evidence type="ECO:0000313" key="4">
    <source>
        <dbReference type="EMBL" id="AFU59487.1"/>
    </source>
</evidence>
<feature type="region of interest" description="Disordered" evidence="1">
    <location>
        <begin position="41"/>
        <end position="64"/>
    </location>
</feature>
<evidence type="ECO:0000256" key="2">
    <source>
        <dbReference type="SAM" id="Phobius"/>
    </source>
</evidence>
<feature type="region of interest" description="Disordered" evidence="1">
    <location>
        <begin position="94"/>
        <end position="125"/>
    </location>
</feature>
<dbReference type="AlphaFoldDB" id="K0ILH4"/>
<dbReference type="BioCyc" id="CNIT1237085:G1324-2564-MONOMER"/>
<feature type="compositionally biased region" description="Gly residues" evidence="1">
    <location>
        <begin position="166"/>
        <end position="180"/>
    </location>
</feature>
<evidence type="ECO:0000313" key="5">
    <source>
        <dbReference type="Proteomes" id="UP000008037"/>
    </source>
</evidence>
<dbReference type="InterPro" id="IPR052721">
    <property type="entry name" value="ET_Amicyanin"/>
</dbReference>
<feature type="domain" description="EfeO-type cupredoxin-like" evidence="3">
    <location>
        <begin position="197"/>
        <end position="277"/>
    </location>
</feature>
<dbReference type="Gene3D" id="2.60.40.420">
    <property type="entry name" value="Cupredoxins - blue copper proteins"/>
    <property type="match status" value="2"/>
</dbReference>
<feature type="compositionally biased region" description="Pro residues" evidence="1">
    <location>
        <begin position="41"/>
        <end position="52"/>
    </location>
</feature>
<gene>
    <name evidence="4" type="ordered locus">Ngar_c25650</name>
</gene>
<feature type="compositionally biased region" description="Polar residues" evidence="1">
    <location>
        <begin position="184"/>
        <end position="194"/>
    </location>
</feature>
<evidence type="ECO:0000256" key="1">
    <source>
        <dbReference type="SAM" id="MobiDB-lite"/>
    </source>
</evidence>
<dbReference type="EMBL" id="CP002408">
    <property type="protein sequence ID" value="AFU59487.1"/>
    <property type="molecule type" value="Genomic_DNA"/>
</dbReference>
<dbReference type="InterPro" id="IPR028096">
    <property type="entry name" value="EfeO_Cupredoxin"/>
</dbReference>
<organism evidence="4 5">
    <name type="scientific">Nitrososphaera gargensis (strain Ga9.2)</name>
    <dbReference type="NCBI Taxonomy" id="1237085"/>
    <lineage>
        <taxon>Archaea</taxon>
        <taxon>Nitrososphaerota</taxon>
        <taxon>Nitrososphaeria</taxon>
        <taxon>Nitrososphaerales</taxon>
        <taxon>Nitrososphaeraceae</taxon>
        <taxon>Nitrososphaera</taxon>
    </lineage>
</organism>
<proteinExistence type="predicted"/>
<dbReference type="InParanoid" id="K0ILH4"/>
<reference evidence="4 5" key="1">
    <citation type="journal article" date="2012" name="Environ. Microbiol.">
        <title>The genome of the ammonia-oxidizing Candidatus Nitrososphaera gargensis: insights into metabolic versatility and environmental adaptations.</title>
        <authorList>
            <person name="Spang A."/>
            <person name="Poehlein A."/>
            <person name="Offre P."/>
            <person name="Zumbragel S."/>
            <person name="Haider S."/>
            <person name="Rychlik N."/>
            <person name="Nowka B."/>
            <person name="Schmeisser C."/>
            <person name="Lebedeva E.V."/>
            <person name="Rattei T."/>
            <person name="Bohm C."/>
            <person name="Schmid M."/>
            <person name="Galushko A."/>
            <person name="Hatzenpichler R."/>
            <person name="Weinmaier T."/>
            <person name="Daniel R."/>
            <person name="Schleper C."/>
            <person name="Spieck E."/>
            <person name="Streit W."/>
            <person name="Wagner M."/>
        </authorList>
    </citation>
    <scope>NUCLEOTIDE SEQUENCE [LARGE SCALE GENOMIC DNA]</scope>
    <source>
        <strain evidence="5">Ga9.2</strain>
    </source>
</reference>
<evidence type="ECO:0000259" key="3">
    <source>
        <dbReference type="Pfam" id="PF13473"/>
    </source>
</evidence>
<protein>
    <submittedName>
        <fullName evidence="4">Putative blue (Type 1) copper domain protein</fullName>
    </submittedName>
</protein>
<feature type="compositionally biased region" description="Polar residues" evidence="1">
    <location>
        <begin position="96"/>
        <end position="114"/>
    </location>
</feature>
<dbReference type="STRING" id="1237085.Ngar_c25650"/>
<feature type="region of interest" description="Disordered" evidence="1">
    <location>
        <begin position="166"/>
        <end position="203"/>
    </location>
</feature>
<sequence>MILTSGRRMAKGLAIVVITLAIGAAIIVPFFDEMFSIPPPVTQLRQPTPPPSEGEEPQPGGATTIQIPSGASVQGNPSYEPANAEVPMGSEVVWDNTDSVPHTATSGTGQNDPTSGDLFDTSIINPNEKSDSVVLEGVSEGDVIDYYCTLHPYMTAQLTIVAAGEGSSGGAQTGGEGGAAGSTINILSGSSVQGNPDFDPDGLTAKVGDKINVVNQDNVPHTVTSGTGQNDPNKGQAFDTNIIMGGQSATISLAEVEPGQYDYFCTIHPYMTGKLTVE</sequence>
<feature type="transmembrane region" description="Helical" evidence="2">
    <location>
        <begin position="12"/>
        <end position="31"/>
    </location>
</feature>